<dbReference type="PRINTS" id="PR00368">
    <property type="entry name" value="FADPNR"/>
</dbReference>
<dbReference type="STRING" id="742823.HMPREF9465_01838"/>
<dbReference type="InterPro" id="IPR006311">
    <property type="entry name" value="TAT_signal"/>
</dbReference>
<comment type="caution">
    <text evidence="7">The sequence shown here is derived from an EMBL/GenBank/DDBJ whole genome shotgun (WGS) entry which is preliminary data.</text>
</comment>
<dbReference type="PANTHER" id="PTHR43400">
    <property type="entry name" value="FUMARATE REDUCTASE"/>
    <property type="match status" value="1"/>
</dbReference>
<dbReference type="PROSITE" id="PS51318">
    <property type="entry name" value="TAT"/>
    <property type="match status" value="1"/>
</dbReference>
<dbReference type="eggNOG" id="COG1053">
    <property type="taxonomic scope" value="Bacteria"/>
</dbReference>
<keyword evidence="5" id="KW-0732">Signal</keyword>
<dbReference type="PATRIC" id="fig|742823.3.peg.1836"/>
<dbReference type="PRINTS" id="PR00411">
    <property type="entry name" value="PNDRDTASEI"/>
</dbReference>
<dbReference type="EMBL" id="ADMG01000039">
    <property type="protein sequence ID" value="EKB30540.1"/>
    <property type="molecule type" value="Genomic_DNA"/>
</dbReference>
<dbReference type="Gene3D" id="3.90.700.10">
    <property type="entry name" value="Succinate dehydrogenase/fumarate reductase flavoprotein, catalytic domain"/>
    <property type="match status" value="1"/>
</dbReference>
<dbReference type="Gene3D" id="3.50.50.60">
    <property type="entry name" value="FAD/NAD(P)-binding domain"/>
    <property type="match status" value="1"/>
</dbReference>
<dbReference type="SUPFAM" id="SSF51905">
    <property type="entry name" value="FAD/NAD(P)-binding domain"/>
    <property type="match status" value="1"/>
</dbReference>
<dbReference type="InterPro" id="IPR036188">
    <property type="entry name" value="FAD/NAD-bd_sf"/>
</dbReference>
<keyword evidence="3" id="KW-0274">FAD</keyword>
<sequence length="497" mass="53086">MSHTDMSRRGLLKTSFLGAAAAGATGFGLSSQAQAKQAANAQTYDAVVLGAGPAGLIAAITAHDAGAKVVVLEKRDRPDGNAIFALGSICGWGTRHQAEQGIKDTADDFYAMMMDVSKQMGDKALNRCYTDNISAGIDWLEKDIGVKFGKIRPMPYPRLGRTCRVMGEGLTGGAQLVQKLLAACAKRGIEVKYQHKAVELIHDDLYAVKGVKAATPEGFRTFMARGGVCIATGGFSANPEMVDRYIGGWATRMVLRGSKSTTGENISLCMPLYTKFVNMDQFHSGPIIGATHVNPADVLNSGYGVQFNTSGVRFMDENNTYVIKARTTGQMTLDNMAWVIVDSTCPVLDKVIPKFDRLNSPYGKADTIEDLCKQVKLPVEKVVKTIKEYNEAVKSGKLGEMNPPCTYKKPHEVAKAPFYAVPFQGGMTATFGGPLINVKAEIQNLDGTSIPGLYAVGNSAGGIFFHNYAGGAQLGAATVFGRIAGNEIAARAKAQKN</sequence>
<dbReference type="InterPro" id="IPR027477">
    <property type="entry name" value="Succ_DH/fumarate_Rdtase_cat_sf"/>
</dbReference>
<evidence type="ECO:0000256" key="4">
    <source>
        <dbReference type="ARBA" id="ARBA00023002"/>
    </source>
</evidence>
<dbReference type="GO" id="GO:0016491">
    <property type="term" value="F:oxidoreductase activity"/>
    <property type="evidence" value="ECO:0007669"/>
    <property type="project" value="UniProtKB-KW"/>
</dbReference>
<evidence type="ECO:0000313" key="7">
    <source>
        <dbReference type="EMBL" id="EKB30540.1"/>
    </source>
</evidence>
<reference evidence="7 8" key="1">
    <citation type="submission" date="2012-05" db="EMBL/GenBank/DDBJ databases">
        <title>The Genome Sequence of Sutterella wadsworthensis 2_1_59BFAA.</title>
        <authorList>
            <consortium name="The Broad Institute Genome Sequencing Platform"/>
            <person name="Earl A."/>
            <person name="Ward D."/>
            <person name="Feldgarden M."/>
            <person name="Gevers D."/>
            <person name="Daigneault M."/>
            <person name="Strauss J."/>
            <person name="Allen-Vercoe E."/>
            <person name="Walker B."/>
            <person name="Young S.K."/>
            <person name="Zeng Q."/>
            <person name="Gargeya S."/>
            <person name="Fitzgerald M."/>
            <person name="Haas B."/>
            <person name="Abouelleil A."/>
            <person name="Alvarado L."/>
            <person name="Arachchi H.M."/>
            <person name="Berlin A.M."/>
            <person name="Chapman S.B."/>
            <person name="Goldberg J."/>
            <person name="Griggs A."/>
            <person name="Gujja S."/>
            <person name="Hansen M."/>
            <person name="Howarth C."/>
            <person name="Imamovic A."/>
            <person name="Larimer J."/>
            <person name="McCowen C."/>
            <person name="Montmayeur A."/>
            <person name="Murphy C."/>
            <person name="Neiman D."/>
            <person name="Pearson M."/>
            <person name="Priest M."/>
            <person name="Roberts A."/>
            <person name="Saif S."/>
            <person name="Shea T."/>
            <person name="Sisk P."/>
            <person name="Sykes S."/>
            <person name="Wortman J."/>
            <person name="Nusbaum C."/>
            <person name="Birren B."/>
        </authorList>
    </citation>
    <scope>NUCLEOTIDE SEQUENCE [LARGE SCALE GENOMIC DNA]</scope>
    <source>
        <strain evidence="7 8">2_1_59BFAA</strain>
    </source>
</reference>
<evidence type="ECO:0000256" key="1">
    <source>
        <dbReference type="ARBA" id="ARBA00001974"/>
    </source>
</evidence>
<organism evidence="7 8">
    <name type="scientific">Sutterella wadsworthensis 2_1_59BFAA</name>
    <dbReference type="NCBI Taxonomy" id="742823"/>
    <lineage>
        <taxon>Bacteria</taxon>
        <taxon>Pseudomonadati</taxon>
        <taxon>Pseudomonadota</taxon>
        <taxon>Betaproteobacteria</taxon>
        <taxon>Burkholderiales</taxon>
        <taxon>Sutterellaceae</taxon>
        <taxon>Sutterella</taxon>
    </lineage>
</organism>
<accession>K1JG04</accession>
<dbReference type="GO" id="GO:0008202">
    <property type="term" value="P:steroid metabolic process"/>
    <property type="evidence" value="ECO:0007669"/>
    <property type="project" value="UniProtKB-ARBA"/>
</dbReference>
<proteinExistence type="predicted"/>
<dbReference type="InterPro" id="IPR003953">
    <property type="entry name" value="FAD-dep_OxRdtase_2_FAD-bd"/>
</dbReference>
<evidence type="ECO:0000256" key="3">
    <source>
        <dbReference type="ARBA" id="ARBA00022827"/>
    </source>
</evidence>
<dbReference type="PANTHER" id="PTHR43400:SF10">
    <property type="entry name" value="3-OXOSTEROID 1-DEHYDROGENASE"/>
    <property type="match status" value="1"/>
</dbReference>
<feature type="domain" description="FAD-dependent oxidoreductase 2 FAD-binding" evidence="6">
    <location>
        <begin position="45"/>
        <end position="471"/>
    </location>
</feature>
<dbReference type="SUPFAM" id="SSF56425">
    <property type="entry name" value="Succinate dehydrogenase/fumarate reductase flavoprotein, catalytic domain"/>
    <property type="match status" value="1"/>
</dbReference>
<dbReference type="InterPro" id="IPR050315">
    <property type="entry name" value="FAD-oxidoreductase_2"/>
</dbReference>
<keyword evidence="4" id="KW-0560">Oxidoreductase</keyword>
<feature type="signal peptide" evidence="5">
    <location>
        <begin position="1"/>
        <end position="35"/>
    </location>
</feature>
<comment type="cofactor">
    <cofactor evidence="1">
        <name>FAD</name>
        <dbReference type="ChEBI" id="CHEBI:57692"/>
    </cofactor>
</comment>
<evidence type="ECO:0000256" key="5">
    <source>
        <dbReference type="SAM" id="SignalP"/>
    </source>
</evidence>
<protein>
    <submittedName>
        <fullName evidence="7">Flavocytochrome c</fullName>
    </submittedName>
</protein>
<dbReference type="OrthoDB" id="9813348at2"/>
<evidence type="ECO:0000259" key="6">
    <source>
        <dbReference type="Pfam" id="PF00890"/>
    </source>
</evidence>
<name>K1JG04_9BURK</name>
<evidence type="ECO:0000313" key="8">
    <source>
        <dbReference type="Proteomes" id="UP000005835"/>
    </source>
</evidence>
<dbReference type="AlphaFoldDB" id="K1JG04"/>
<keyword evidence="2" id="KW-0285">Flavoprotein</keyword>
<evidence type="ECO:0000256" key="2">
    <source>
        <dbReference type="ARBA" id="ARBA00022630"/>
    </source>
</evidence>
<dbReference type="Pfam" id="PF00890">
    <property type="entry name" value="FAD_binding_2"/>
    <property type="match status" value="1"/>
</dbReference>
<dbReference type="RefSeq" id="WP_005436321.1">
    <property type="nucleotide sequence ID" value="NZ_JH815519.1"/>
</dbReference>
<dbReference type="Proteomes" id="UP000005835">
    <property type="component" value="Unassembled WGS sequence"/>
</dbReference>
<keyword evidence="8" id="KW-1185">Reference proteome</keyword>
<feature type="chain" id="PRO_5003846146" evidence="5">
    <location>
        <begin position="36"/>
        <end position="497"/>
    </location>
</feature>
<gene>
    <name evidence="7" type="ORF">HMPREF9465_01838</name>
</gene>
<dbReference type="HOGENOM" id="CLU_011398_4_6_4"/>